<evidence type="ECO:0000259" key="1">
    <source>
        <dbReference type="PROSITE" id="PS51352"/>
    </source>
</evidence>
<comment type="caution">
    <text evidence="2">The sequence shown here is derived from an EMBL/GenBank/DDBJ whole genome shotgun (WGS) entry which is preliminary data.</text>
</comment>
<protein>
    <submittedName>
        <fullName evidence="2">Thioredoxin family protein</fullName>
    </submittedName>
</protein>
<dbReference type="InterPro" id="IPR013766">
    <property type="entry name" value="Thioredoxin_domain"/>
</dbReference>
<dbReference type="PROSITE" id="PS51352">
    <property type="entry name" value="THIOREDOXIN_2"/>
    <property type="match status" value="1"/>
</dbReference>
<sequence>MVSLNPPVCDFGWKAPDFNLLGVDGRQWTLADAAGPNGTVVMFICNHCPYVKSIRERLVADFRELRSLGIHAVAISSNDTVNYPDDSYDNMKRIASEYGFPFPYLIDDTQEVAKAYGAVCTPDFFGFNAGFELQYRGRFDDARRELNPAPSSRDLFQAMKLVAETGQGPREQIASIGCSIKWLEDAAG</sequence>
<dbReference type="Pfam" id="PF00578">
    <property type="entry name" value="AhpC-TSA"/>
    <property type="match status" value="1"/>
</dbReference>
<keyword evidence="3" id="KW-1185">Reference proteome</keyword>
<dbReference type="CDD" id="cd02969">
    <property type="entry name" value="PRX_like1"/>
    <property type="match status" value="1"/>
</dbReference>
<dbReference type="InterPro" id="IPR000866">
    <property type="entry name" value="AhpC/TSA"/>
</dbReference>
<dbReference type="GO" id="GO:0016491">
    <property type="term" value="F:oxidoreductase activity"/>
    <property type="evidence" value="ECO:0007669"/>
    <property type="project" value="InterPro"/>
</dbReference>
<dbReference type="InterPro" id="IPR036249">
    <property type="entry name" value="Thioredoxin-like_sf"/>
</dbReference>
<dbReference type="AlphaFoldDB" id="A0A3N0UU93"/>
<dbReference type="PANTHER" id="PTHR43640:SF1">
    <property type="entry name" value="THIOREDOXIN-DEPENDENT PEROXIREDOXIN"/>
    <property type="match status" value="1"/>
</dbReference>
<organism evidence="2 3">
    <name type="scientific">Pseudomethylobacillus aquaticus</name>
    <dbReference type="NCBI Taxonomy" id="2676064"/>
    <lineage>
        <taxon>Bacteria</taxon>
        <taxon>Pseudomonadati</taxon>
        <taxon>Pseudomonadota</taxon>
        <taxon>Betaproteobacteria</taxon>
        <taxon>Nitrosomonadales</taxon>
        <taxon>Methylophilaceae</taxon>
        <taxon>Pseudomethylobacillus</taxon>
    </lineage>
</organism>
<dbReference type="GO" id="GO:0016209">
    <property type="term" value="F:antioxidant activity"/>
    <property type="evidence" value="ECO:0007669"/>
    <property type="project" value="InterPro"/>
</dbReference>
<dbReference type="EMBL" id="RJVP01000008">
    <property type="protein sequence ID" value="ROH84139.1"/>
    <property type="molecule type" value="Genomic_DNA"/>
</dbReference>
<dbReference type="InterPro" id="IPR047262">
    <property type="entry name" value="PRX-like1"/>
</dbReference>
<reference evidence="2 3" key="1">
    <citation type="submission" date="2018-10" db="EMBL/GenBank/DDBJ databases">
        <authorList>
            <person name="Chen W.-M."/>
        </authorList>
    </citation>
    <scope>NUCLEOTIDE SEQUENCE [LARGE SCALE GENOMIC DNA]</scope>
    <source>
        <strain evidence="2 3">H-5</strain>
    </source>
</reference>
<evidence type="ECO:0000313" key="3">
    <source>
        <dbReference type="Proteomes" id="UP000275137"/>
    </source>
</evidence>
<proteinExistence type="predicted"/>
<accession>A0A3N0UU93</accession>
<dbReference type="Proteomes" id="UP000275137">
    <property type="component" value="Unassembled WGS sequence"/>
</dbReference>
<gene>
    <name evidence="2" type="ORF">ED236_12155</name>
</gene>
<dbReference type="PANTHER" id="PTHR43640">
    <property type="entry name" value="OS07G0260300 PROTEIN"/>
    <property type="match status" value="1"/>
</dbReference>
<dbReference type="Gene3D" id="3.40.30.10">
    <property type="entry name" value="Glutaredoxin"/>
    <property type="match status" value="1"/>
</dbReference>
<evidence type="ECO:0000313" key="2">
    <source>
        <dbReference type="EMBL" id="ROH84139.1"/>
    </source>
</evidence>
<name>A0A3N0UU93_9PROT</name>
<dbReference type="RefSeq" id="WP_123238253.1">
    <property type="nucleotide sequence ID" value="NZ_RJVP01000008.1"/>
</dbReference>
<feature type="domain" description="Thioredoxin" evidence="1">
    <location>
        <begin position="9"/>
        <end position="144"/>
    </location>
</feature>
<dbReference type="SUPFAM" id="SSF52833">
    <property type="entry name" value="Thioredoxin-like"/>
    <property type="match status" value="1"/>
</dbReference>